<sequence>MKVKKTVLIIISVLALGYAGLKAIKKINLNSDYKTGQSLDSLNGVKVYYNGGVDHVSGRNVTKDNYNLGLKYQCVEFVKRYYYEYYNHKMPDAYGHAKDFYDSKVKDGDLNSKRNLIQYTNPSKKKPEVGDLVIFSGSLLNRFGHVAIISSVSENEVEIIQQNPGPFSDSRETITLEFQKGNYKIENERLLGWLRKEK</sequence>
<keyword evidence="3" id="KW-1185">Reference proteome</keyword>
<dbReference type="RefSeq" id="WP_180858586.1">
    <property type="nucleotide sequence ID" value="NZ_CAIJDE010000046.1"/>
</dbReference>
<dbReference type="PROSITE" id="PS50911">
    <property type="entry name" value="CHAP"/>
    <property type="match status" value="1"/>
</dbReference>
<dbReference type="EMBL" id="CAIJDE010000046">
    <property type="protein sequence ID" value="CAC9975193.1"/>
    <property type="molecule type" value="Genomic_DNA"/>
</dbReference>
<accession>A0A9N8J4C2</accession>
<dbReference type="PANTHER" id="PTHR30094">
    <property type="entry name" value="BIFUNCTIONAL GLUTATHIONYLSPERMIDINE SYNTHETASE/AMIDASE-RELATED"/>
    <property type="match status" value="1"/>
</dbReference>
<dbReference type="GO" id="GO:0016874">
    <property type="term" value="F:ligase activity"/>
    <property type="evidence" value="ECO:0007669"/>
    <property type="project" value="TreeGrafter"/>
</dbReference>
<name>A0A9N8J4C2_9FLAO</name>
<dbReference type="Gene3D" id="3.90.1720.10">
    <property type="entry name" value="endopeptidase domain like (from Nostoc punctiforme)"/>
    <property type="match status" value="1"/>
</dbReference>
<dbReference type="Proteomes" id="UP000533639">
    <property type="component" value="Unassembled WGS sequence"/>
</dbReference>
<dbReference type="InterPro" id="IPR038765">
    <property type="entry name" value="Papain-like_cys_pep_sf"/>
</dbReference>
<dbReference type="SUPFAM" id="SSF54001">
    <property type="entry name" value="Cysteine proteinases"/>
    <property type="match status" value="1"/>
</dbReference>
<organism evidence="2 3">
    <name type="scientific">Flavobacterium panici</name>
    <dbReference type="NCBI Taxonomy" id="2654843"/>
    <lineage>
        <taxon>Bacteria</taxon>
        <taxon>Pseudomonadati</taxon>
        <taxon>Bacteroidota</taxon>
        <taxon>Flavobacteriia</taxon>
        <taxon>Flavobacteriales</taxon>
        <taxon>Flavobacteriaceae</taxon>
        <taxon>Flavobacterium</taxon>
    </lineage>
</organism>
<evidence type="ECO:0000259" key="1">
    <source>
        <dbReference type="PROSITE" id="PS50911"/>
    </source>
</evidence>
<dbReference type="Pfam" id="PF05257">
    <property type="entry name" value="CHAP"/>
    <property type="match status" value="1"/>
</dbReference>
<gene>
    <name evidence="2" type="ORF">FLAPXU55_02900</name>
</gene>
<proteinExistence type="predicted"/>
<comment type="caution">
    <text evidence="2">The sequence shown here is derived from an EMBL/GenBank/DDBJ whole genome shotgun (WGS) entry which is preliminary data.</text>
</comment>
<protein>
    <recommendedName>
        <fullName evidence="1">Peptidase C51 domain-containing protein</fullName>
    </recommendedName>
</protein>
<evidence type="ECO:0000313" key="2">
    <source>
        <dbReference type="EMBL" id="CAC9975193.1"/>
    </source>
</evidence>
<evidence type="ECO:0000313" key="3">
    <source>
        <dbReference type="Proteomes" id="UP000533639"/>
    </source>
</evidence>
<dbReference type="AlphaFoldDB" id="A0A9N8J4C2"/>
<dbReference type="InterPro" id="IPR007921">
    <property type="entry name" value="CHAP_dom"/>
</dbReference>
<dbReference type="InterPro" id="IPR051705">
    <property type="entry name" value="Gsp_Synthetase/Amidase"/>
</dbReference>
<reference evidence="2 3" key="1">
    <citation type="submission" date="2020-06" db="EMBL/GenBank/DDBJ databases">
        <authorList>
            <person name="Criscuolo A."/>
        </authorList>
    </citation>
    <scope>NUCLEOTIDE SEQUENCE [LARGE SCALE GENOMIC DNA]</scope>
    <source>
        <strain evidence="2">PXU-55</strain>
    </source>
</reference>
<dbReference type="PANTHER" id="PTHR30094:SF0">
    <property type="entry name" value="BIFUNCTIONAL GLUTATHIONYLSPERMIDINE SYNTHETASE_AMIDASE-RELATED"/>
    <property type="match status" value="1"/>
</dbReference>
<feature type="domain" description="Peptidase C51" evidence="1">
    <location>
        <begin position="49"/>
        <end position="186"/>
    </location>
</feature>